<dbReference type="Pfam" id="PF04341">
    <property type="entry name" value="DUF485"/>
    <property type="match status" value="1"/>
</dbReference>
<evidence type="ECO:0000313" key="2">
    <source>
        <dbReference type="EMBL" id="MCO5399108.1"/>
    </source>
</evidence>
<comment type="caution">
    <text evidence="2">The sequence shown here is derived from an EMBL/GenBank/DDBJ whole genome shotgun (WGS) entry which is preliminary data.</text>
</comment>
<name>A0ABT1ALF7_9RALS</name>
<evidence type="ECO:0000313" key="3">
    <source>
        <dbReference type="Proteomes" id="UP001162811"/>
    </source>
</evidence>
<dbReference type="EMBL" id="JAMXHT010000004">
    <property type="protein sequence ID" value="MCO5399108.1"/>
    <property type="molecule type" value="Genomic_DNA"/>
</dbReference>
<keyword evidence="1" id="KW-1133">Transmembrane helix</keyword>
<reference evidence="2" key="2">
    <citation type="journal article" date="2023" name="Front. Microbiol.">
        <title>Ralstonia chuxiongensis sp. nov., Ralstonia mojiangensis sp. nov., and Ralstonia soli sp. nov., isolated from tobacco fields, are three novel species in the family Burkholderiaceae.</title>
        <authorList>
            <person name="Lu C.H."/>
            <person name="Zhang Y.Y."/>
            <person name="Jiang N."/>
            <person name="Chen W."/>
            <person name="Shao X."/>
            <person name="Zhao Z.M."/>
            <person name="Lu W.L."/>
            <person name="Hu X."/>
            <person name="Xi Y.X."/>
            <person name="Zou S.Y."/>
            <person name="Wei Q.J."/>
            <person name="Lin Z.L."/>
            <person name="Gong L."/>
            <person name="Gai X.T."/>
            <person name="Zhang L.Q."/>
            <person name="Li J.Y."/>
            <person name="Jin Y."/>
            <person name="Xia Z.Y."/>
        </authorList>
    </citation>
    <scope>NUCLEOTIDE SEQUENCE</scope>
    <source>
        <strain evidence="2">21MJYT02-11</strain>
    </source>
</reference>
<organism evidence="2 3">
    <name type="scientific">Ralstonia soli</name>
    <dbReference type="NCBI Taxonomy" id="2953896"/>
    <lineage>
        <taxon>Bacteria</taxon>
        <taxon>Pseudomonadati</taxon>
        <taxon>Pseudomonadota</taxon>
        <taxon>Betaproteobacteria</taxon>
        <taxon>Burkholderiales</taxon>
        <taxon>Burkholderiaceae</taxon>
        <taxon>Ralstonia</taxon>
    </lineage>
</organism>
<proteinExistence type="predicted"/>
<gene>
    <name evidence="2" type="ORF">NG900_12980</name>
</gene>
<feature type="transmembrane region" description="Helical" evidence="1">
    <location>
        <begin position="30"/>
        <end position="49"/>
    </location>
</feature>
<dbReference type="RefSeq" id="WP_252680798.1">
    <property type="nucleotide sequence ID" value="NZ_JAMXHT010000004.1"/>
</dbReference>
<evidence type="ECO:0000256" key="1">
    <source>
        <dbReference type="SAM" id="Phobius"/>
    </source>
</evidence>
<dbReference type="PANTHER" id="PTHR38598">
    <property type="entry name" value="INNER MEMBRANE PROTEIN YJCH"/>
    <property type="match status" value="1"/>
</dbReference>
<protein>
    <submittedName>
        <fullName evidence="2">DUF485 domain-containing protein</fullName>
    </submittedName>
</protein>
<dbReference type="Proteomes" id="UP001162811">
    <property type="component" value="Unassembled WGS sequence"/>
</dbReference>
<dbReference type="InterPro" id="IPR052959">
    <property type="entry name" value="Inner_membrane_assoc"/>
</dbReference>
<dbReference type="PANTHER" id="PTHR38598:SF1">
    <property type="entry name" value="INNER MEMBRANE PROTEIN YJCH"/>
    <property type="match status" value="1"/>
</dbReference>
<keyword evidence="1" id="KW-0812">Transmembrane</keyword>
<dbReference type="InterPro" id="IPR007436">
    <property type="entry name" value="DUF485"/>
</dbReference>
<sequence>MQEPTSTERIQRHPRFGDLVRRRSSLSRRLLVLVLAPYLALMLTVALQPQFLAQPLRHGTWLNLGIAISVGIVLLGWVATWFYVRRANGQLETIVQQILSEAAQ</sequence>
<feature type="transmembrane region" description="Helical" evidence="1">
    <location>
        <begin position="61"/>
        <end position="84"/>
    </location>
</feature>
<keyword evidence="1" id="KW-0472">Membrane</keyword>
<accession>A0ABT1ALF7</accession>
<keyword evidence="3" id="KW-1185">Reference proteome</keyword>
<reference evidence="2" key="1">
    <citation type="submission" date="2022-06" db="EMBL/GenBank/DDBJ databases">
        <authorList>
            <person name="Lu C.-H."/>
        </authorList>
    </citation>
    <scope>NUCLEOTIDE SEQUENCE</scope>
    <source>
        <strain evidence="2">21MJYT02-11</strain>
    </source>
</reference>